<gene>
    <name evidence="2" type="primary">het-6_16</name>
    <name evidence="2" type="ORF">DBV05_g11052</name>
</gene>
<dbReference type="InterPro" id="IPR010730">
    <property type="entry name" value="HET"/>
</dbReference>
<accession>A0A5N5CY41</accession>
<evidence type="ECO:0000259" key="1">
    <source>
        <dbReference type="Pfam" id="PF06985"/>
    </source>
</evidence>
<comment type="caution">
    <text evidence="2">The sequence shown here is derived from an EMBL/GenBank/DDBJ whole genome shotgun (WGS) entry which is preliminary data.</text>
</comment>
<dbReference type="AlphaFoldDB" id="A0A5N5CY41"/>
<dbReference type="Proteomes" id="UP000325902">
    <property type="component" value="Unassembled WGS sequence"/>
</dbReference>
<dbReference type="PANTHER" id="PTHR35394:SF5">
    <property type="entry name" value="DUF3176 DOMAIN-CONTAINING PROTEIN"/>
    <property type="match status" value="1"/>
</dbReference>
<evidence type="ECO:0000313" key="3">
    <source>
        <dbReference type="Proteomes" id="UP000325902"/>
    </source>
</evidence>
<keyword evidence="3" id="KW-1185">Reference proteome</keyword>
<organism evidence="2 3">
    <name type="scientific">Lasiodiplodia theobromae</name>
    <dbReference type="NCBI Taxonomy" id="45133"/>
    <lineage>
        <taxon>Eukaryota</taxon>
        <taxon>Fungi</taxon>
        <taxon>Dikarya</taxon>
        <taxon>Ascomycota</taxon>
        <taxon>Pezizomycotina</taxon>
        <taxon>Dothideomycetes</taxon>
        <taxon>Dothideomycetes incertae sedis</taxon>
        <taxon>Botryosphaeriales</taxon>
        <taxon>Botryosphaeriaceae</taxon>
        <taxon>Lasiodiplodia</taxon>
    </lineage>
</organism>
<sequence length="1192" mass="129643">MDTTELNDRPPFQYQPLSPTNEIRLITLQPLEPSHPPKQPGDPLIRCTLTHVHLTTNPTYTALSYVWGNQYTTATILLNNRPFPITTNLAAALHHLASDPQPPGYLWIDALSINQADPHERSAQVSQMPQIYACAARTIIWLGPATPSSLLALRTLHALDRRSRRAPFKRVHSWALVHFAPDAAAGSVERRVQDGLGEVARELCADGGRMLTAVAEFLERPWFRRVWVVQERALSRGPVMRCGGEREGLPFRSFRRAFWVLCGLRDYLHDGASGGCGGDGGVWRGLGGGGRGGAGGQGGMLQDGSGVAKFLTAKLGLATAVTIAKPRQPLLHLLALLVGSGAGDEPPLQASDARDFVFALLGLAGGENSPDVRADYSKDWASVRVEVAKTCLMFYGLEVLSFCSSQTSTSPGWEEELQDELQQHCSWAPDWGSKNLPRPFCVPSGFVVRGGNKRSAYSASANTHQELTEESFSIATNGQQVLHVSAVLVDTVSQLGALFPASADDDDLAESVCAWLKGFESLLSPDVCAYGSGYKRQDAMWRTPVADRAFVYNYDSVRATHETMLGYQAVMRRDQEGEIIGAATAEGAKYVDIARSLAVLLALTDNQTIFNYHGVTLNTIVSILVTGSKVAALMVLGEALSQWKWILFTDERRPLIDFERIDLASRGPSGSLQLLWNCKGGNLLRLGAITIILCLAVDPFAQQLVQYRTELVFTDSPRATVARAERYSKGNQVNTALMLDPSLNPSNPNARADADFSMQSAVLYGLTQTLNNTIQQLPFQCPTGNCTWPAYDSLAICSRCTDLTSSLSQASDYGAQYVPLMEDNNAAAISNGTAYRLPNGLFIDNIDGWAWGAEPMYGAMFMATFGTGNASKTNSMADLDDTLIWAAGVLKTGANPQNASAVWPDLPVAATECALYYCVNRYASSVHNGTLHEDITAVDGAKRAADSWALVDFPEAWEPYNETMAQSIDFDDNFSAAKRSDLAIETPDGQRFNISQTAVDSISAYFKLTFQEDLMVYNETNNTVDGQINGWYMNSTTIQYKPSVIQPFYTSTDLNTTFKTLATSMTNALRGDADADGSEMVGQTGQMTTYYHVQWPWIALHGVVVLMSALFLILTIRESSAPDGAAPVWKSSTLAAMSRGTHVTHVLDGAVTLGDMQKMAQEEKVVLFAKDGVVMKDGSNVISSGVRSTDQL</sequence>
<feature type="domain" description="Heterokaryon incompatibility" evidence="1">
    <location>
        <begin position="60"/>
        <end position="231"/>
    </location>
</feature>
<dbReference type="Pfam" id="PF11374">
    <property type="entry name" value="DUF3176"/>
    <property type="match status" value="1"/>
</dbReference>
<dbReference type="PANTHER" id="PTHR35394">
    <property type="entry name" value="DUF3176 DOMAIN-CONTAINING PROTEIN"/>
    <property type="match status" value="1"/>
</dbReference>
<dbReference type="EMBL" id="VCHE01000143">
    <property type="protein sequence ID" value="KAB2570278.1"/>
    <property type="molecule type" value="Genomic_DNA"/>
</dbReference>
<evidence type="ECO:0000313" key="2">
    <source>
        <dbReference type="EMBL" id="KAB2570278.1"/>
    </source>
</evidence>
<reference evidence="2 3" key="1">
    <citation type="journal article" date="2019" name="Sci. Rep.">
        <title>A multi-omics analysis of the grapevine pathogen Lasiodiplodia theobromae reveals that temperature affects the expression of virulence- and pathogenicity-related genes.</title>
        <authorList>
            <person name="Felix C."/>
            <person name="Meneses R."/>
            <person name="Goncalves M.F.M."/>
            <person name="Tilleman L."/>
            <person name="Duarte A.S."/>
            <person name="Jorrin-Novo J.V."/>
            <person name="Van de Peer Y."/>
            <person name="Deforce D."/>
            <person name="Van Nieuwerburgh F."/>
            <person name="Esteves A.C."/>
            <person name="Alves A."/>
        </authorList>
    </citation>
    <scope>NUCLEOTIDE SEQUENCE [LARGE SCALE GENOMIC DNA]</scope>
    <source>
        <strain evidence="2 3">LA-SOL3</strain>
    </source>
</reference>
<dbReference type="InterPro" id="IPR021514">
    <property type="entry name" value="DUF3176"/>
</dbReference>
<proteinExistence type="predicted"/>
<name>A0A5N5CY41_9PEZI</name>
<dbReference type="Pfam" id="PF06985">
    <property type="entry name" value="HET"/>
    <property type="match status" value="1"/>
</dbReference>
<protein>
    <submittedName>
        <fullName evidence="2">Heterokaryon incompatibility protein 6</fullName>
    </submittedName>
</protein>
<dbReference type="OrthoDB" id="5376804at2759"/>